<dbReference type="OrthoDB" id="68581at2759"/>
<name>A0A1L0B9T2_9ASCO</name>
<dbReference type="FunFam" id="3.60.10.10:FF:000031">
    <property type="entry name" value="Calcofluor white hypersensitive protein"/>
    <property type="match status" value="1"/>
</dbReference>
<dbReference type="SUPFAM" id="SSF56219">
    <property type="entry name" value="DNase I-like"/>
    <property type="match status" value="1"/>
</dbReference>
<feature type="transmembrane region" description="Helical" evidence="1">
    <location>
        <begin position="660"/>
        <end position="679"/>
    </location>
</feature>
<feature type="transmembrane region" description="Helical" evidence="1">
    <location>
        <begin position="621"/>
        <end position="639"/>
    </location>
</feature>
<dbReference type="InterPro" id="IPR053911">
    <property type="entry name" value="PGAP2IP_TM_2nd"/>
</dbReference>
<dbReference type="GO" id="GO:0006506">
    <property type="term" value="P:GPI anchor biosynthetic process"/>
    <property type="evidence" value="ECO:0007669"/>
    <property type="project" value="TreeGrafter"/>
</dbReference>
<feature type="transmembrane region" description="Helical" evidence="1">
    <location>
        <begin position="465"/>
        <end position="484"/>
    </location>
</feature>
<feature type="transmembrane region" description="Helical" evidence="1">
    <location>
        <begin position="436"/>
        <end position="453"/>
    </location>
</feature>
<feature type="transmembrane region" description="Helical" evidence="1">
    <location>
        <begin position="117"/>
        <end position="138"/>
    </location>
</feature>
<sequence>MALVKEKSVKNTLVTPLTIQEAPVVAFSAKYVAYAHAFFAYLAFLSALVVGCWLHYTKIVQNSSYGYPDEWFPSVSAAIGDRYPERSVFQVFIACTAGPRFMLIFLNFIVLYRKKLILPYILLFLGLLRTFTCGGWVYITSTDDHDWHDIFMIAYIILTIPWTVTVSVLSPKGTTVRRGRLLTAITFFLTLVPLVYWFIQHKVHVRPGAYSIYAYFEWLLIILDVAFDTWSIIDFAPVQFRLYGNKLEFGSVSLSVVAVKSEKHIEPKKVVKTLEDDFTIYEFLINTTNAFMFWTVLTSLLVCVWYFPLWHMGISGYEAVIFVMFLAPILLAIPPFSYLFLLYPFVARALTVLFGIGAYKVEEPEQRLLVITAGLGFGVIATGAELSSLYHQPRKYTSVWISLLVGLLTTSVFKFMCHSNNPAWPIMHKANGGYNEVAIFVGLAAALLTRKPAAPTPVVEKKGGSLLLAAFGLGGYLFCLQAYLSDSSTMIYWTWEGYPIRGPTPLTGGLFHFAAFALGILASIQIHPNLFASPIYSLFSAASAYVLYAYKGWVGFGGSLGYTFYLSSLAPLVGQAVAGYNIAALFTIAFFVSIVISLASVWIVAYAFVPGGPLLRERTDLIVASSVALVTLAVVNYTLRKNALNITRVEVRGSRLFSSTLKIITVLSALSVATLLHRYPAVPFKPYNESSKSFTTGIWCVHFGLDNDMWSSETRMRDLIKDAEVDIIGLLETDTERLIGGNRDFTQKIADDLGMYVDYGPGPNKHTWGAALLSKFPIVESHHHLLPSPVGELAPAIHATLDIYGELIDVVVFHSGQEEDVEDRRLQSLGVAEIMANSTRPLVLLSYLVTEPLKGNYNTYVSEKTRMYDIDSTDWDRWCEYILFRDLKKVAYARISRSTITDTELQIAKFKFLTDEQRSYSESFLYGNNYIDESEVDPALRMPQLLRGDGVRGHHYHVFDEPRYFAEHT</sequence>
<dbReference type="Pfam" id="PF23226">
    <property type="entry name" value="Exo_endo_phos_PGAP2IP"/>
    <property type="match status" value="1"/>
</dbReference>
<dbReference type="InterPro" id="IPR057315">
    <property type="entry name" value="Exo_endo_phos_PGAP2IP_C"/>
</dbReference>
<feature type="domain" description="CWH43-like N-terminal" evidence="2">
    <location>
        <begin position="30"/>
        <end position="237"/>
    </location>
</feature>
<accession>A0A1L0B9T2</accession>
<dbReference type="Gene3D" id="3.60.10.10">
    <property type="entry name" value="Endonuclease/exonuclease/phosphatase"/>
    <property type="match status" value="1"/>
</dbReference>
<dbReference type="InterPro" id="IPR036691">
    <property type="entry name" value="Endo/exonu/phosph_ase_sf"/>
</dbReference>
<dbReference type="GO" id="GO:0016020">
    <property type="term" value="C:membrane"/>
    <property type="evidence" value="ECO:0007669"/>
    <property type="project" value="GOC"/>
</dbReference>
<dbReference type="InterPro" id="IPR053912">
    <property type="entry name" value="PGAP2IP_TM_1nd"/>
</dbReference>
<feature type="transmembrane region" description="Helical" evidence="1">
    <location>
        <begin position="504"/>
        <end position="524"/>
    </location>
</feature>
<feature type="transmembrane region" description="Helical" evidence="1">
    <location>
        <begin position="398"/>
        <end position="416"/>
    </location>
</feature>
<feature type="transmembrane region" description="Helical" evidence="1">
    <location>
        <begin position="150"/>
        <end position="169"/>
    </location>
</feature>
<organism evidence="6 7">
    <name type="scientific">Sungouiella intermedia</name>
    <dbReference type="NCBI Taxonomy" id="45354"/>
    <lineage>
        <taxon>Eukaryota</taxon>
        <taxon>Fungi</taxon>
        <taxon>Dikarya</taxon>
        <taxon>Ascomycota</taxon>
        <taxon>Saccharomycotina</taxon>
        <taxon>Pichiomycetes</taxon>
        <taxon>Metschnikowiaceae</taxon>
        <taxon>Sungouiella</taxon>
    </lineage>
</organism>
<dbReference type="Pfam" id="PF10277">
    <property type="entry name" value="Frag1"/>
    <property type="match status" value="1"/>
</dbReference>
<keyword evidence="1" id="KW-0472">Membrane</keyword>
<gene>
    <name evidence="6" type="ORF">SAMEA4029010_CIC11G00000005210</name>
</gene>
<evidence type="ECO:0000259" key="3">
    <source>
        <dbReference type="Pfam" id="PF23021"/>
    </source>
</evidence>
<evidence type="ECO:0000313" key="7">
    <source>
        <dbReference type="Proteomes" id="UP000182334"/>
    </source>
</evidence>
<feature type="transmembrane region" description="Helical" evidence="1">
    <location>
        <begin position="212"/>
        <end position="233"/>
    </location>
</feature>
<keyword evidence="1" id="KW-0812">Transmembrane</keyword>
<dbReference type="Pfam" id="PF23022">
    <property type="entry name" value="6TM_1st_PGAP2IP"/>
    <property type="match status" value="1"/>
</dbReference>
<feature type="domain" description="PGAP2IP C-terminal nuclease-like" evidence="5">
    <location>
        <begin position="692"/>
        <end position="929"/>
    </location>
</feature>
<dbReference type="STRING" id="45354.A0A1L0B9T2"/>
<evidence type="ECO:0000259" key="5">
    <source>
        <dbReference type="Pfam" id="PF23226"/>
    </source>
</evidence>
<dbReference type="EMBL" id="LT635756">
    <property type="protein sequence ID" value="SGZ47950.1"/>
    <property type="molecule type" value="Genomic_DNA"/>
</dbReference>
<feature type="transmembrane region" description="Helical" evidence="1">
    <location>
        <begin position="88"/>
        <end position="110"/>
    </location>
</feature>
<evidence type="ECO:0000259" key="2">
    <source>
        <dbReference type="Pfam" id="PF10277"/>
    </source>
</evidence>
<protein>
    <submittedName>
        <fullName evidence="6">CIC11C00000005210</fullName>
    </submittedName>
</protein>
<dbReference type="InterPro" id="IPR051916">
    <property type="entry name" value="GPI-anchor_lipid_remodeler"/>
</dbReference>
<dbReference type="Proteomes" id="UP000182334">
    <property type="component" value="Chromosome I"/>
</dbReference>
<keyword evidence="1" id="KW-1133">Transmembrane helix</keyword>
<feature type="transmembrane region" description="Helical" evidence="1">
    <location>
        <begin position="588"/>
        <end position="609"/>
    </location>
</feature>
<dbReference type="PANTHER" id="PTHR14859:SF1">
    <property type="entry name" value="PGAP2-INTERACTING PROTEIN"/>
    <property type="match status" value="1"/>
</dbReference>
<dbReference type="GO" id="GO:0031505">
    <property type="term" value="P:fungal-type cell wall organization"/>
    <property type="evidence" value="ECO:0007669"/>
    <property type="project" value="TreeGrafter"/>
</dbReference>
<reference evidence="6 7" key="1">
    <citation type="submission" date="2016-10" db="EMBL/GenBank/DDBJ databases">
        <authorList>
            <person name="de Groot N.N."/>
        </authorList>
    </citation>
    <scope>NUCLEOTIDE SEQUENCE [LARGE SCALE GENOMIC DNA]</scope>
    <source>
        <strain evidence="6 7">CBS 141442</strain>
    </source>
</reference>
<feature type="domain" description="PGAP2IP second transmembrane" evidence="3">
    <location>
        <begin position="463"/>
        <end position="640"/>
    </location>
</feature>
<feature type="transmembrane region" description="Helical" evidence="1">
    <location>
        <begin position="181"/>
        <end position="200"/>
    </location>
</feature>
<feature type="transmembrane region" description="Helical" evidence="1">
    <location>
        <begin position="38"/>
        <end position="56"/>
    </location>
</feature>
<evidence type="ECO:0000313" key="6">
    <source>
        <dbReference type="EMBL" id="SGZ47950.1"/>
    </source>
</evidence>
<evidence type="ECO:0000259" key="4">
    <source>
        <dbReference type="Pfam" id="PF23022"/>
    </source>
</evidence>
<feature type="transmembrane region" description="Helical" evidence="1">
    <location>
        <begin position="290"/>
        <end position="308"/>
    </location>
</feature>
<dbReference type="AlphaFoldDB" id="A0A1L0B9T2"/>
<proteinExistence type="predicted"/>
<dbReference type="PANTHER" id="PTHR14859">
    <property type="entry name" value="CALCOFLUOR WHITE HYPERSENSITIVE PROTEIN PRECURSOR"/>
    <property type="match status" value="1"/>
</dbReference>
<feature type="domain" description="PGAP2IP first transmembrane" evidence="4">
    <location>
        <begin position="291"/>
        <end position="447"/>
    </location>
</feature>
<dbReference type="Pfam" id="PF23021">
    <property type="entry name" value="6TM_2nd_PGAP2IP"/>
    <property type="match status" value="1"/>
</dbReference>
<dbReference type="InterPro" id="IPR019402">
    <property type="entry name" value="CWH43_N"/>
</dbReference>
<evidence type="ECO:0000256" key="1">
    <source>
        <dbReference type="SAM" id="Phobius"/>
    </source>
</evidence>
<keyword evidence="7" id="KW-1185">Reference proteome</keyword>
<dbReference type="GO" id="GO:0005783">
    <property type="term" value="C:endoplasmic reticulum"/>
    <property type="evidence" value="ECO:0007669"/>
    <property type="project" value="TreeGrafter"/>
</dbReference>
<feature type="transmembrane region" description="Helical" evidence="1">
    <location>
        <begin position="562"/>
        <end position="581"/>
    </location>
</feature>
<feature type="transmembrane region" description="Helical" evidence="1">
    <location>
        <begin position="367"/>
        <end position="386"/>
    </location>
</feature>